<evidence type="ECO:0000256" key="3">
    <source>
        <dbReference type="ARBA" id="ARBA00013725"/>
    </source>
</evidence>
<reference evidence="12 13" key="1">
    <citation type="submission" date="2020-06" db="EMBL/GenBank/DDBJ databases">
        <title>Whole-genome sequence of Allochromatium humboldtianum DSM 21881, type strain.</title>
        <authorList>
            <person name="Kyndt J.A."/>
            <person name="Meyer T.E."/>
        </authorList>
    </citation>
    <scope>NUCLEOTIDE SEQUENCE [LARGE SCALE GENOMIC DNA]</scope>
    <source>
        <strain evidence="12 13">DSM 21881</strain>
    </source>
</reference>
<dbReference type="InterPro" id="IPR036161">
    <property type="entry name" value="RPB6/omega-like_sf"/>
</dbReference>
<evidence type="ECO:0000256" key="2">
    <source>
        <dbReference type="ARBA" id="ARBA00012418"/>
    </source>
</evidence>
<dbReference type="HAMAP" id="MF_00366">
    <property type="entry name" value="RNApol_bact_RpoZ"/>
    <property type="match status" value="1"/>
</dbReference>
<dbReference type="EC" id="2.7.7.6" evidence="2 11"/>
<accession>A0A850RAG9</accession>
<evidence type="ECO:0000256" key="7">
    <source>
        <dbReference type="ARBA" id="ARBA00023163"/>
    </source>
</evidence>
<dbReference type="PANTHER" id="PTHR34476:SF1">
    <property type="entry name" value="DNA-DIRECTED RNA POLYMERASE SUBUNIT OMEGA"/>
    <property type="match status" value="1"/>
</dbReference>
<evidence type="ECO:0000256" key="1">
    <source>
        <dbReference type="ARBA" id="ARBA00006711"/>
    </source>
</evidence>
<evidence type="ECO:0000256" key="5">
    <source>
        <dbReference type="ARBA" id="ARBA00022679"/>
    </source>
</evidence>
<dbReference type="GO" id="GO:0006351">
    <property type="term" value="P:DNA-templated transcription"/>
    <property type="evidence" value="ECO:0007669"/>
    <property type="project" value="UniProtKB-UniRule"/>
</dbReference>
<comment type="subunit">
    <text evidence="11">The RNAP catalytic core consists of 2 alpha, 1 beta, 1 beta' and 1 omega subunit. When a sigma factor is associated with the core the holoenzyme is formed, which can initiate transcription.</text>
</comment>
<dbReference type="NCBIfam" id="TIGR00690">
    <property type="entry name" value="rpoZ"/>
    <property type="match status" value="1"/>
</dbReference>
<evidence type="ECO:0000256" key="6">
    <source>
        <dbReference type="ARBA" id="ARBA00022695"/>
    </source>
</evidence>
<dbReference type="AlphaFoldDB" id="A0A850RAG9"/>
<evidence type="ECO:0000256" key="10">
    <source>
        <dbReference type="ARBA" id="ARBA00048552"/>
    </source>
</evidence>
<dbReference type="SUPFAM" id="SSF63562">
    <property type="entry name" value="RPB6/omega subunit-like"/>
    <property type="match status" value="1"/>
</dbReference>
<dbReference type="Proteomes" id="UP000592294">
    <property type="component" value="Unassembled WGS sequence"/>
</dbReference>
<evidence type="ECO:0000256" key="9">
    <source>
        <dbReference type="ARBA" id="ARBA00030998"/>
    </source>
</evidence>
<protein>
    <recommendedName>
        <fullName evidence="3 11">DNA-directed RNA polymerase subunit omega</fullName>
        <shortName evidence="11">RNAP omega subunit</shortName>
        <ecNumber evidence="2 11">2.7.7.6</ecNumber>
    </recommendedName>
    <alternativeName>
        <fullName evidence="9 11">RNA polymerase omega subunit</fullName>
    </alternativeName>
    <alternativeName>
        <fullName evidence="8 11">Transcriptase subunit omega</fullName>
    </alternativeName>
</protein>
<dbReference type="InterPro" id="IPR006110">
    <property type="entry name" value="Pol_omega/Rpo6/RPB6"/>
</dbReference>
<dbReference type="RefSeq" id="WP_012972148.1">
    <property type="nucleotide sequence ID" value="NZ_JABZEO010000005.1"/>
</dbReference>
<sequence>MARITVEDCLAHVDNRFDLVLLATKRARQLANGVEPLLAPENDKPTVLALREIAAGKITNAMIQEAQREMDDTAAALEQALAQEFAAAATPEADDAESGKDAKD</sequence>
<keyword evidence="13" id="KW-1185">Reference proteome</keyword>
<dbReference type="GO" id="GO:0003677">
    <property type="term" value="F:DNA binding"/>
    <property type="evidence" value="ECO:0007669"/>
    <property type="project" value="UniProtKB-UniRule"/>
</dbReference>
<keyword evidence="4 11" id="KW-0240">DNA-directed RNA polymerase</keyword>
<evidence type="ECO:0000256" key="11">
    <source>
        <dbReference type="HAMAP-Rule" id="MF_00366"/>
    </source>
</evidence>
<dbReference type="Pfam" id="PF01192">
    <property type="entry name" value="RNA_pol_Rpb6"/>
    <property type="match status" value="1"/>
</dbReference>
<comment type="function">
    <text evidence="11">Promotes RNA polymerase assembly. Latches the N- and C-terminal regions of the beta' subunit thereby facilitating its interaction with the beta and alpha subunits.</text>
</comment>
<evidence type="ECO:0000256" key="8">
    <source>
        <dbReference type="ARBA" id="ARBA00029924"/>
    </source>
</evidence>
<dbReference type="EMBL" id="JABZEO010000005">
    <property type="protein sequence ID" value="NVZ09336.1"/>
    <property type="molecule type" value="Genomic_DNA"/>
</dbReference>
<dbReference type="GO" id="GO:0003899">
    <property type="term" value="F:DNA-directed RNA polymerase activity"/>
    <property type="evidence" value="ECO:0007669"/>
    <property type="project" value="UniProtKB-UniRule"/>
</dbReference>
<keyword evidence="5 11" id="KW-0808">Transferase</keyword>
<proteinExistence type="inferred from homology"/>
<dbReference type="PANTHER" id="PTHR34476">
    <property type="entry name" value="DNA-DIRECTED RNA POLYMERASE SUBUNIT OMEGA"/>
    <property type="match status" value="1"/>
</dbReference>
<evidence type="ECO:0000256" key="4">
    <source>
        <dbReference type="ARBA" id="ARBA00022478"/>
    </source>
</evidence>
<organism evidence="12 13">
    <name type="scientific">Allochromatium humboldtianum</name>
    <dbReference type="NCBI Taxonomy" id="504901"/>
    <lineage>
        <taxon>Bacteria</taxon>
        <taxon>Pseudomonadati</taxon>
        <taxon>Pseudomonadota</taxon>
        <taxon>Gammaproteobacteria</taxon>
        <taxon>Chromatiales</taxon>
        <taxon>Chromatiaceae</taxon>
        <taxon>Allochromatium</taxon>
    </lineage>
</organism>
<dbReference type="SMART" id="SM01409">
    <property type="entry name" value="RNA_pol_Rpb6"/>
    <property type="match status" value="1"/>
</dbReference>
<gene>
    <name evidence="11 12" type="primary">rpoZ</name>
    <name evidence="12" type="ORF">HW932_08685</name>
</gene>
<dbReference type="GO" id="GO:0000428">
    <property type="term" value="C:DNA-directed RNA polymerase complex"/>
    <property type="evidence" value="ECO:0007669"/>
    <property type="project" value="UniProtKB-KW"/>
</dbReference>
<keyword evidence="7 11" id="KW-0804">Transcription</keyword>
<dbReference type="Gene3D" id="3.90.940.10">
    <property type="match status" value="1"/>
</dbReference>
<name>A0A850RAG9_9GAMM</name>
<evidence type="ECO:0000313" key="12">
    <source>
        <dbReference type="EMBL" id="NVZ09336.1"/>
    </source>
</evidence>
<keyword evidence="6 11" id="KW-0548">Nucleotidyltransferase</keyword>
<comment type="caution">
    <text evidence="12">The sequence shown here is derived from an EMBL/GenBank/DDBJ whole genome shotgun (WGS) entry which is preliminary data.</text>
</comment>
<comment type="catalytic activity">
    <reaction evidence="10 11">
        <text>RNA(n) + a ribonucleoside 5'-triphosphate = RNA(n+1) + diphosphate</text>
        <dbReference type="Rhea" id="RHEA:21248"/>
        <dbReference type="Rhea" id="RHEA-COMP:14527"/>
        <dbReference type="Rhea" id="RHEA-COMP:17342"/>
        <dbReference type="ChEBI" id="CHEBI:33019"/>
        <dbReference type="ChEBI" id="CHEBI:61557"/>
        <dbReference type="ChEBI" id="CHEBI:140395"/>
        <dbReference type="EC" id="2.7.7.6"/>
    </reaction>
</comment>
<evidence type="ECO:0000313" key="13">
    <source>
        <dbReference type="Proteomes" id="UP000592294"/>
    </source>
</evidence>
<dbReference type="InterPro" id="IPR003716">
    <property type="entry name" value="DNA-dir_RNA_pol_omega"/>
</dbReference>
<comment type="similarity">
    <text evidence="1 11">Belongs to the RNA polymerase subunit omega family.</text>
</comment>